<protein>
    <submittedName>
        <fullName evidence="1">Uncharacterized protein</fullName>
    </submittedName>
</protein>
<keyword evidence="2" id="KW-1185">Reference proteome</keyword>
<dbReference type="EMBL" id="CM018041">
    <property type="protein sequence ID" value="KAA8534555.1"/>
    <property type="molecule type" value="Genomic_DNA"/>
</dbReference>
<dbReference type="AlphaFoldDB" id="A0A5J5ATV2"/>
<name>A0A5J5ATV2_9ASTE</name>
<reference evidence="1 2" key="1">
    <citation type="submission" date="2019-09" db="EMBL/GenBank/DDBJ databases">
        <title>A chromosome-level genome assembly of the Chinese tupelo Nyssa sinensis.</title>
        <authorList>
            <person name="Yang X."/>
            <person name="Kang M."/>
            <person name="Yang Y."/>
            <person name="Xiong H."/>
            <person name="Wang M."/>
            <person name="Zhang Z."/>
            <person name="Wang Z."/>
            <person name="Wu H."/>
            <person name="Ma T."/>
            <person name="Liu J."/>
            <person name="Xi Z."/>
        </authorList>
    </citation>
    <scope>NUCLEOTIDE SEQUENCE [LARGE SCALE GENOMIC DNA]</scope>
    <source>
        <strain evidence="1">J267</strain>
        <tissue evidence="1">Leaf</tissue>
    </source>
</reference>
<dbReference type="Proteomes" id="UP000325577">
    <property type="component" value="Linkage Group LG18"/>
</dbReference>
<evidence type="ECO:0000313" key="2">
    <source>
        <dbReference type="Proteomes" id="UP000325577"/>
    </source>
</evidence>
<proteinExistence type="predicted"/>
<accession>A0A5J5ATV2</accession>
<evidence type="ECO:0000313" key="1">
    <source>
        <dbReference type="EMBL" id="KAA8534555.1"/>
    </source>
</evidence>
<sequence>MESWKTLVLSMILIYSGSEVRRTLGAEIWRLAYCLRRGAVTQQQFRGQRSGRAVLVRSASIDERDELDRRLGFSDDQQ</sequence>
<organism evidence="1 2">
    <name type="scientific">Nyssa sinensis</name>
    <dbReference type="NCBI Taxonomy" id="561372"/>
    <lineage>
        <taxon>Eukaryota</taxon>
        <taxon>Viridiplantae</taxon>
        <taxon>Streptophyta</taxon>
        <taxon>Embryophyta</taxon>
        <taxon>Tracheophyta</taxon>
        <taxon>Spermatophyta</taxon>
        <taxon>Magnoliopsida</taxon>
        <taxon>eudicotyledons</taxon>
        <taxon>Gunneridae</taxon>
        <taxon>Pentapetalae</taxon>
        <taxon>asterids</taxon>
        <taxon>Cornales</taxon>
        <taxon>Nyssaceae</taxon>
        <taxon>Nyssa</taxon>
    </lineage>
</organism>
<gene>
    <name evidence="1" type="ORF">F0562_032072</name>
</gene>